<protein>
    <recommendedName>
        <fullName evidence="5">B box-type domain-containing protein</fullName>
    </recommendedName>
</protein>
<dbReference type="CDD" id="cd19821">
    <property type="entry name" value="Bbox1_BBX-like"/>
    <property type="match status" value="1"/>
</dbReference>
<keyword evidence="2 4" id="KW-0863">Zinc-finger</keyword>
<keyword evidence="7" id="KW-1185">Reference proteome</keyword>
<dbReference type="OrthoDB" id="153872at2759"/>
<dbReference type="InterPro" id="IPR049808">
    <property type="entry name" value="CONSTANS-like_Bbox1"/>
</dbReference>
<dbReference type="GO" id="GO:0008270">
    <property type="term" value="F:zinc ion binding"/>
    <property type="evidence" value="ECO:0007669"/>
    <property type="project" value="UniProtKB-KW"/>
</dbReference>
<evidence type="ECO:0000256" key="1">
    <source>
        <dbReference type="ARBA" id="ARBA00022723"/>
    </source>
</evidence>
<evidence type="ECO:0000256" key="3">
    <source>
        <dbReference type="ARBA" id="ARBA00022833"/>
    </source>
</evidence>
<dbReference type="PROSITE" id="PS50119">
    <property type="entry name" value="ZF_BBOX"/>
    <property type="match status" value="1"/>
</dbReference>
<evidence type="ECO:0000313" key="7">
    <source>
        <dbReference type="Proteomes" id="UP000323000"/>
    </source>
</evidence>
<dbReference type="PANTHER" id="PTHR31717:SF81">
    <property type="entry name" value="B-BOX ZINC FINGER PROTEIN 32-LIKE"/>
    <property type="match status" value="1"/>
</dbReference>
<dbReference type="InterPro" id="IPR000315">
    <property type="entry name" value="Znf_B-box"/>
</dbReference>
<dbReference type="Pfam" id="PF00643">
    <property type="entry name" value="zf-B_box"/>
    <property type="match status" value="1"/>
</dbReference>
<accession>A0A5C7IKY3</accession>
<name>A0A5C7IKY3_9ROSI</name>
<evidence type="ECO:0000256" key="4">
    <source>
        <dbReference type="PROSITE-ProRule" id="PRU00024"/>
    </source>
</evidence>
<sequence>MAKAGGGATTCELCGRQASIYCDSDSAFLCRSCDAAVHQANFLVARHLRHSLCSKCNSLAGSFLFGGAAEETDSLRQPLCKSCEEETPEISSSSSSDCVSSTESYAGTGFVDKIKPTGSKHKRVEQKPIASSSSSLSDVSGENLNVLVRLSGKKRKTASDSRAEGIFVIWCRRLGINGNSVVSAACRALELCLERLTTTVLLPFRVCLAVSFWLGLRMCGYDTSSVATCQNLMRLETISGVPAKLIVAVERRLARVIRLQKVKVDLVEGSAECDV</sequence>
<organism evidence="6 7">
    <name type="scientific">Acer yangbiense</name>
    <dbReference type="NCBI Taxonomy" id="1000413"/>
    <lineage>
        <taxon>Eukaryota</taxon>
        <taxon>Viridiplantae</taxon>
        <taxon>Streptophyta</taxon>
        <taxon>Embryophyta</taxon>
        <taxon>Tracheophyta</taxon>
        <taxon>Spermatophyta</taxon>
        <taxon>Magnoliopsida</taxon>
        <taxon>eudicotyledons</taxon>
        <taxon>Gunneridae</taxon>
        <taxon>Pentapetalae</taxon>
        <taxon>rosids</taxon>
        <taxon>malvids</taxon>
        <taxon>Sapindales</taxon>
        <taxon>Sapindaceae</taxon>
        <taxon>Hippocastanoideae</taxon>
        <taxon>Acereae</taxon>
        <taxon>Acer</taxon>
    </lineage>
</organism>
<keyword evidence="3" id="KW-0862">Zinc</keyword>
<dbReference type="PANTHER" id="PTHR31717">
    <property type="entry name" value="ZINC FINGER PROTEIN CONSTANS-LIKE 10"/>
    <property type="match status" value="1"/>
</dbReference>
<reference evidence="7" key="1">
    <citation type="journal article" date="2019" name="Gigascience">
        <title>De novo genome assembly of the endangered Acer yangbiense, a plant species with extremely small populations endemic to Yunnan Province, China.</title>
        <authorList>
            <person name="Yang J."/>
            <person name="Wariss H.M."/>
            <person name="Tao L."/>
            <person name="Zhang R."/>
            <person name="Yun Q."/>
            <person name="Hollingsworth P."/>
            <person name="Dao Z."/>
            <person name="Luo G."/>
            <person name="Guo H."/>
            <person name="Ma Y."/>
            <person name="Sun W."/>
        </authorList>
    </citation>
    <scope>NUCLEOTIDE SEQUENCE [LARGE SCALE GENOMIC DNA]</scope>
    <source>
        <strain evidence="7">cv. Malutang</strain>
    </source>
</reference>
<evidence type="ECO:0000256" key="2">
    <source>
        <dbReference type="ARBA" id="ARBA00022771"/>
    </source>
</evidence>
<proteinExistence type="predicted"/>
<feature type="domain" description="B box-type" evidence="5">
    <location>
        <begin position="6"/>
        <end position="52"/>
    </location>
</feature>
<gene>
    <name evidence="6" type="ORF">EZV62_004449</name>
</gene>
<keyword evidence="1" id="KW-0479">Metal-binding</keyword>
<dbReference type="SMART" id="SM00336">
    <property type="entry name" value="BBOX"/>
    <property type="match status" value="1"/>
</dbReference>
<dbReference type="AlphaFoldDB" id="A0A5C7IKY3"/>
<evidence type="ECO:0000259" key="5">
    <source>
        <dbReference type="PROSITE" id="PS50119"/>
    </source>
</evidence>
<dbReference type="Proteomes" id="UP000323000">
    <property type="component" value="Chromosome 2"/>
</dbReference>
<evidence type="ECO:0000313" key="6">
    <source>
        <dbReference type="EMBL" id="TXG69514.1"/>
    </source>
</evidence>
<dbReference type="EMBL" id="VAHF01000002">
    <property type="protein sequence ID" value="TXG69514.1"/>
    <property type="molecule type" value="Genomic_DNA"/>
</dbReference>
<comment type="caution">
    <text evidence="6">The sequence shown here is derived from an EMBL/GenBank/DDBJ whole genome shotgun (WGS) entry which is preliminary data.</text>
</comment>